<feature type="transmembrane region" description="Helical" evidence="1">
    <location>
        <begin position="39"/>
        <end position="59"/>
    </location>
</feature>
<comment type="caution">
    <text evidence="2">The sequence shown here is derived from an EMBL/GenBank/DDBJ whole genome shotgun (WGS) entry which is preliminary data.</text>
</comment>
<dbReference type="RefSeq" id="WP_377567246.1">
    <property type="nucleotide sequence ID" value="NZ_JBHTMP010000004.1"/>
</dbReference>
<proteinExistence type="predicted"/>
<accession>A0ABW3YAA7</accession>
<dbReference type="Gene3D" id="2.120.10.30">
    <property type="entry name" value="TolB, C-terminal domain"/>
    <property type="match status" value="1"/>
</dbReference>
<organism evidence="2 3">
    <name type="scientific">Micromonospora sonneratiae</name>
    <dbReference type="NCBI Taxonomy" id="1184706"/>
    <lineage>
        <taxon>Bacteria</taxon>
        <taxon>Bacillati</taxon>
        <taxon>Actinomycetota</taxon>
        <taxon>Actinomycetes</taxon>
        <taxon>Micromonosporales</taxon>
        <taxon>Micromonosporaceae</taxon>
        <taxon>Micromonospora</taxon>
    </lineage>
</organism>
<evidence type="ECO:0000313" key="2">
    <source>
        <dbReference type="EMBL" id="MFD1320345.1"/>
    </source>
</evidence>
<dbReference type="SUPFAM" id="SSF82171">
    <property type="entry name" value="DPP6 N-terminal domain-like"/>
    <property type="match status" value="1"/>
</dbReference>
<keyword evidence="1" id="KW-1133">Transmembrane helix</keyword>
<dbReference type="EMBL" id="JBHTMP010000004">
    <property type="protein sequence ID" value="MFD1320345.1"/>
    <property type="molecule type" value="Genomic_DNA"/>
</dbReference>
<evidence type="ECO:0000256" key="1">
    <source>
        <dbReference type="SAM" id="Phobius"/>
    </source>
</evidence>
<name>A0ABW3YAA7_9ACTN</name>
<dbReference type="Proteomes" id="UP001597260">
    <property type="component" value="Unassembled WGS sequence"/>
</dbReference>
<reference evidence="3" key="1">
    <citation type="journal article" date="2019" name="Int. J. Syst. Evol. Microbiol.">
        <title>The Global Catalogue of Microorganisms (GCM) 10K type strain sequencing project: providing services to taxonomists for standard genome sequencing and annotation.</title>
        <authorList>
            <consortium name="The Broad Institute Genomics Platform"/>
            <consortium name="The Broad Institute Genome Sequencing Center for Infectious Disease"/>
            <person name="Wu L."/>
            <person name="Ma J."/>
        </authorList>
    </citation>
    <scope>NUCLEOTIDE SEQUENCE [LARGE SCALE GENOMIC DNA]</scope>
    <source>
        <strain evidence="3">JCM 31037</strain>
    </source>
</reference>
<protein>
    <submittedName>
        <fullName evidence="2">WD40 repeat domain-containing protein</fullName>
    </submittedName>
</protein>
<feature type="transmembrane region" description="Helical" evidence="1">
    <location>
        <begin position="442"/>
        <end position="463"/>
    </location>
</feature>
<sequence length="483" mass="52392">MTDRQLTEMLHRIADQARPARVHPDIWPRARRRRRITTVLAVVAVAVVAGALTGTPLLLDRTIPDDFSPARRDPPVVPSTVYPPLTGEDTIVESPPGPAAIVVSGDEELRGSDIWGWEGRSLVIGRDGGYRLARTVGETTAGMADGLLISPDGRQLASQPWLEGASADGGDRTAVFDLTSGKVTEYDGGTPIAWAPDGRSLLVLPTPSLMPDPEVRQLQLRLLDLTTGTVRELPKIRGTYQPGNFVAFSPDSARIAVATRDAIHIVDPNRATVRRLAPLSPGDRLAGPGAWLADGNRIAVFSTDTCEGDTACDESALRRRSWQIGYLDVPTGAPVAGPTLPPARGLAARLLGWQDDGDAVVAVYRPEEGVVKRPDDDSWSETDWWTVGGVELMEFRSDGSQHRLVDLPENVLFVDVPTRLLDSFGGPSASWPEGILRRLLAVAWPFGQCLLFALVVMLALGSWQHHRRRSARRASYRGPEQPA</sequence>
<keyword evidence="1" id="KW-0472">Membrane</keyword>
<dbReference type="InterPro" id="IPR011042">
    <property type="entry name" value="6-blade_b-propeller_TolB-like"/>
</dbReference>
<keyword evidence="3" id="KW-1185">Reference proteome</keyword>
<evidence type="ECO:0000313" key="3">
    <source>
        <dbReference type="Proteomes" id="UP001597260"/>
    </source>
</evidence>
<keyword evidence="1" id="KW-0812">Transmembrane</keyword>
<gene>
    <name evidence="2" type="ORF">ACFQ4H_04480</name>
</gene>